<dbReference type="HOGENOM" id="CLU_814939_0_0_1"/>
<evidence type="ECO:0000256" key="5">
    <source>
        <dbReference type="ARBA" id="ARBA00023054"/>
    </source>
</evidence>
<evidence type="ECO:0000256" key="3">
    <source>
        <dbReference type="ARBA" id="ARBA00022664"/>
    </source>
</evidence>
<dbReference type="PaxDb" id="55529-EKX36466"/>
<evidence type="ECO:0000256" key="7">
    <source>
        <dbReference type="ARBA" id="ARBA00023242"/>
    </source>
</evidence>
<evidence type="ECO:0000313" key="13">
    <source>
        <dbReference type="Proteomes" id="UP000011087"/>
    </source>
</evidence>
<comment type="subcellular location">
    <subcellularLocation>
        <location evidence="1">Nucleus</location>
    </subcellularLocation>
</comment>
<gene>
    <name evidence="11" type="ORF">GUITHDRAFT_117357</name>
</gene>
<reference evidence="12" key="3">
    <citation type="submission" date="2016-03" db="UniProtKB">
        <authorList>
            <consortium name="EnsemblProtists"/>
        </authorList>
    </citation>
    <scope>IDENTIFICATION</scope>
</reference>
<dbReference type="AlphaFoldDB" id="L1IJQ2"/>
<reference evidence="11 13" key="1">
    <citation type="journal article" date="2012" name="Nature">
        <title>Algal genomes reveal evolutionary mosaicism and the fate of nucleomorphs.</title>
        <authorList>
            <consortium name="DOE Joint Genome Institute"/>
            <person name="Curtis B.A."/>
            <person name="Tanifuji G."/>
            <person name="Burki F."/>
            <person name="Gruber A."/>
            <person name="Irimia M."/>
            <person name="Maruyama S."/>
            <person name="Arias M.C."/>
            <person name="Ball S.G."/>
            <person name="Gile G.H."/>
            <person name="Hirakawa Y."/>
            <person name="Hopkins J.F."/>
            <person name="Kuo A."/>
            <person name="Rensing S.A."/>
            <person name="Schmutz J."/>
            <person name="Symeonidi A."/>
            <person name="Elias M."/>
            <person name="Eveleigh R.J."/>
            <person name="Herman E.K."/>
            <person name="Klute M.J."/>
            <person name="Nakayama T."/>
            <person name="Obornik M."/>
            <person name="Reyes-Prieto A."/>
            <person name="Armbrust E.V."/>
            <person name="Aves S.J."/>
            <person name="Beiko R.G."/>
            <person name="Coutinho P."/>
            <person name="Dacks J.B."/>
            <person name="Durnford D.G."/>
            <person name="Fast N.M."/>
            <person name="Green B.R."/>
            <person name="Grisdale C.J."/>
            <person name="Hempel F."/>
            <person name="Henrissat B."/>
            <person name="Hoppner M.P."/>
            <person name="Ishida K."/>
            <person name="Kim E."/>
            <person name="Koreny L."/>
            <person name="Kroth P.G."/>
            <person name="Liu Y."/>
            <person name="Malik S.B."/>
            <person name="Maier U.G."/>
            <person name="McRose D."/>
            <person name="Mock T."/>
            <person name="Neilson J.A."/>
            <person name="Onodera N.T."/>
            <person name="Poole A.M."/>
            <person name="Pritham E.J."/>
            <person name="Richards T.A."/>
            <person name="Rocap G."/>
            <person name="Roy S.W."/>
            <person name="Sarai C."/>
            <person name="Schaack S."/>
            <person name="Shirato S."/>
            <person name="Slamovits C.H."/>
            <person name="Spencer D.F."/>
            <person name="Suzuki S."/>
            <person name="Worden A.Z."/>
            <person name="Zauner S."/>
            <person name="Barry K."/>
            <person name="Bell C."/>
            <person name="Bharti A.K."/>
            <person name="Crow J.A."/>
            <person name="Grimwood J."/>
            <person name="Kramer R."/>
            <person name="Lindquist E."/>
            <person name="Lucas S."/>
            <person name="Salamov A."/>
            <person name="McFadden G.I."/>
            <person name="Lane C.E."/>
            <person name="Keeling P.J."/>
            <person name="Gray M.W."/>
            <person name="Grigoriev I.V."/>
            <person name="Archibald J.M."/>
        </authorList>
    </citation>
    <scope>NUCLEOTIDE SEQUENCE</scope>
    <source>
        <strain evidence="11 13">CCMP2712</strain>
    </source>
</reference>
<organism evidence="11">
    <name type="scientific">Guillardia theta (strain CCMP2712)</name>
    <name type="common">Cryptophyte</name>
    <dbReference type="NCBI Taxonomy" id="905079"/>
    <lineage>
        <taxon>Eukaryota</taxon>
        <taxon>Cryptophyceae</taxon>
        <taxon>Pyrenomonadales</taxon>
        <taxon>Geminigeraceae</taxon>
        <taxon>Guillardia</taxon>
    </lineage>
</organism>
<comment type="similarity">
    <text evidence="2">Belongs to the CWC25 family.</text>
</comment>
<accession>L1IJQ2</accession>
<dbReference type="GeneID" id="17293231"/>
<dbReference type="OrthoDB" id="21123at2759"/>
<dbReference type="SMART" id="SM01083">
    <property type="entry name" value="Cir_N"/>
    <property type="match status" value="1"/>
</dbReference>
<feature type="compositionally biased region" description="Basic and acidic residues" evidence="9">
    <location>
        <begin position="182"/>
        <end position="227"/>
    </location>
</feature>
<dbReference type="Proteomes" id="UP000011087">
    <property type="component" value="Unassembled WGS sequence"/>
</dbReference>
<dbReference type="eggNOG" id="KOG3869">
    <property type="taxonomic scope" value="Eukaryota"/>
</dbReference>
<dbReference type="GO" id="GO:0005684">
    <property type="term" value="C:U2-type spliceosomal complex"/>
    <property type="evidence" value="ECO:0007669"/>
    <property type="project" value="TreeGrafter"/>
</dbReference>
<dbReference type="EMBL" id="JH993073">
    <property type="protein sequence ID" value="EKX36466.1"/>
    <property type="molecule type" value="Genomic_DNA"/>
</dbReference>
<feature type="compositionally biased region" description="Basic residues" evidence="9">
    <location>
        <begin position="172"/>
        <end position="181"/>
    </location>
</feature>
<dbReference type="STRING" id="905079.L1IJQ2"/>
<feature type="compositionally biased region" description="Basic and acidic residues" evidence="9">
    <location>
        <begin position="234"/>
        <end position="244"/>
    </location>
</feature>
<feature type="compositionally biased region" description="Low complexity" evidence="9">
    <location>
        <begin position="252"/>
        <end position="267"/>
    </location>
</feature>
<evidence type="ECO:0000256" key="4">
    <source>
        <dbReference type="ARBA" id="ARBA00022728"/>
    </source>
</evidence>
<keyword evidence="4" id="KW-0747">Spliceosome</keyword>
<dbReference type="RefSeq" id="XP_005823446.1">
    <property type="nucleotide sequence ID" value="XM_005823389.1"/>
</dbReference>
<keyword evidence="6" id="KW-0508">mRNA splicing</keyword>
<dbReference type="KEGG" id="gtt:GUITHDRAFT_117357"/>
<dbReference type="EnsemblProtists" id="EKX36466">
    <property type="protein sequence ID" value="EKX36466"/>
    <property type="gene ID" value="GUITHDRAFT_117357"/>
</dbReference>
<evidence type="ECO:0000256" key="6">
    <source>
        <dbReference type="ARBA" id="ARBA00023187"/>
    </source>
</evidence>
<evidence type="ECO:0000313" key="12">
    <source>
        <dbReference type="EnsemblProtists" id="EKX36466"/>
    </source>
</evidence>
<proteinExistence type="inferred from homology"/>
<evidence type="ECO:0000259" key="10">
    <source>
        <dbReference type="SMART" id="SM01083"/>
    </source>
</evidence>
<keyword evidence="13" id="KW-1185">Reference proteome</keyword>
<feature type="region of interest" description="Disordered" evidence="9">
    <location>
        <begin position="143"/>
        <end position="278"/>
    </location>
</feature>
<reference evidence="13" key="2">
    <citation type="submission" date="2012-11" db="EMBL/GenBank/DDBJ databases">
        <authorList>
            <person name="Kuo A."/>
            <person name="Curtis B.A."/>
            <person name="Tanifuji G."/>
            <person name="Burki F."/>
            <person name="Gruber A."/>
            <person name="Irimia M."/>
            <person name="Maruyama S."/>
            <person name="Arias M.C."/>
            <person name="Ball S.G."/>
            <person name="Gile G.H."/>
            <person name="Hirakawa Y."/>
            <person name="Hopkins J.F."/>
            <person name="Rensing S.A."/>
            <person name="Schmutz J."/>
            <person name="Symeonidi A."/>
            <person name="Elias M."/>
            <person name="Eveleigh R.J."/>
            <person name="Herman E.K."/>
            <person name="Klute M.J."/>
            <person name="Nakayama T."/>
            <person name="Obornik M."/>
            <person name="Reyes-Prieto A."/>
            <person name="Armbrust E.V."/>
            <person name="Aves S.J."/>
            <person name="Beiko R.G."/>
            <person name="Coutinho P."/>
            <person name="Dacks J.B."/>
            <person name="Durnford D.G."/>
            <person name="Fast N.M."/>
            <person name="Green B.R."/>
            <person name="Grisdale C."/>
            <person name="Hempe F."/>
            <person name="Henrissat B."/>
            <person name="Hoppner M.P."/>
            <person name="Ishida K.-I."/>
            <person name="Kim E."/>
            <person name="Koreny L."/>
            <person name="Kroth P.G."/>
            <person name="Liu Y."/>
            <person name="Malik S.-B."/>
            <person name="Maier U.G."/>
            <person name="McRose D."/>
            <person name="Mock T."/>
            <person name="Neilson J.A."/>
            <person name="Onodera N.T."/>
            <person name="Poole A.M."/>
            <person name="Pritham E.J."/>
            <person name="Richards T.A."/>
            <person name="Rocap G."/>
            <person name="Roy S.W."/>
            <person name="Sarai C."/>
            <person name="Schaack S."/>
            <person name="Shirato S."/>
            <person name="Slamovits C.H."/>
            <person name="Spencer D.F."/>
            <person name="Suzuki S."/>
            <person name="Worden A.Z."/>
            <person name="Zauner S."/>
            <person name="Barry K."/>
            <person name="Bell C."/>
            <person name="Bharti A.K."/>
            <person name="Crow J.A."/>
            <person name="Grimwood J."/>
            <person name="Kramer R."/>
            <person name="Lindquist E."/>
            <person name="Lucas S."/>
            <person name="Salamov A."/>
            <person name="McFadden G.I."/>
            <person name="Lane C.E."/>
            <person name="Keeling P.J."/>
            <person name="Gray M.W."/>
            <person name="Grigoriev I.V."/>
            <person name="Archibald J.M."/>
        </authorList>
    </citation>
    <scope>NUCLEOTIDE SEQUENCE</scope>
    <source>
        <strain evidence="13">CCMP2712</strain>
    </source>
</reference>
<keyword evidence="7" id="KW-0539">Nucleus</keyword>
<dbReference type="InterPro" id="IPR019339">
    <property type="entry name" value="CIR_N_dom"/>
</dbReference>
<dbReference type="PANTHER" id="PTHR16196">
    <property type="entry name" value="CELL CYCLE CONTROL PROTEIN CWF25"/>
    <property type="match status" value="1"/>
</dbReference>
<feature type="domain" description="CBF1-interacting co-repressor CIR N-terminal" evidence="10">
    <location>
        <begin position="10"/>
        <end position="46"/>
    </location>
</feature>
<evidence type="ECO:0000256" key="9">
    <source>
        <dbReference type="SAM" id="MobiDB-lite"/>
    </source>
</evidence>
<sequence length="341" mass="39880">MSLAFLAKKSWHTANINNQERVWLKEQEKEREKKKTELLQKQMKEEREMEELRQLQGAGQSTQNKLTWMYAPPINVQADADEYLMGKPKEDDKEDEDLKKVMKNEAVSQAFVEKQKDAISAYRDDMNKIRDDPLFAIKHAEKKQRERMLDNPLKELEAKRLAKEQKKAAKKEAKKMKKEGKRKHDSDDDKDDWKRRKMREEAFDDKYSRQDRSSGQHARESRHDAGQSRRSRSRDRYGDKHRQDNGAPKAHSSSSSGLLGYGLWKGSQSREENQTPYVPGAAVEEYSMTGRKGIIDNGYEAEFQSKMNKETFMASATTMEQRLAQRKHYRQRNIDDTTGIV</sequence>
<dbReference type="Pfam" id="PF12542">
    <property type="entry name" value="CWC25"/>
    <property type="match status" value="1"/>
</dbReference>
<evidence type="ECO:0000256" key="1">
    <source>
        <dbReference type="ARBA" id="ARBA00004123"/>
    </source>
</evidence>
<evidence type="ECO:0000256" key="8">
    <source>
        <dbReference type="SAM" id="Coils"/>
    </source>
</evidence>
<name>L1IJQ2_GUITC</name>
<keyword evidence="5 8" id="KW-0175">Coiled coil</keyword>
<dbReference type="InterPro" id="IPR022209">
    <property type="entry name" value="CWC25"/>
</dbReference>
<feature type="coiled-coil region" evidence="8">
    <location>
        <begin position="24"/>
        <end position="55"/>
    </location>
</feature>
<dbReference type="Pfam" id="PF10197">
    <property type="entry name" value="Cir_N"/>
    <property type="match status" value="1"/>
</dbReference>
<keyword evidence="3" id="KW-0507">mRNA processing</keyword>
<evidence type="ECO:0000313" key="11">
    <source>
        <dbReference type="EMBL" id="EKX36466.1"/>
    </source>
</evidence>
<protein>
    <recommendedName>
        <fullName evidence="10">CBF1-interacting co-repressor CIR N-terminal domain-containing protein</fullName>
    </recommendedName>
</protein>
<evidence type="ECO:0000256" key="2">
    <source>
        <dbReference type="ARBA" id="ARBA00006695"/>
    </source>
</evidence>
<dbReference type="OMA" id="DRVHKSH"/>
<feature type="compositionally biased region" description="Basic and acidic residues" evidence="9">
    <location>
        <begin position="143"/>
        <end position="171"/>
    </location>
</feature>
<dbReference type="PANTHER" id="PTHR16196:SF0">
    <property type="entry name" value="PRE-MRNA-SPLICING FACTOR CWC25 HOMOLOG"/>
    <property type="match status" value="1"/>
</dbReference>
<dbReference type="GO" id="GO:0000398">
    <property type="term" value="P:mRNA splicing, via spliceosome"/>
    <property type="evidence" value="ECO:0007669"/>
    <property type="project" value="TreeGrafter"/>
</dbReference>
<dbReference type="InterPro" id="IPR051376">
    <property type="entry name" value="CWC25_splicing_factor"/>
</dbReference>